<comment type="similarity">
    <text evidence="3 12">Belongs to the lyase 1 family. Adenylosuccinate lyase subfamily.</text>
</comment>
<dbReference type="GO" id="GO:0044208">
    <property type="term" value="P:'de novo' AMP biosynthetic process"/>
    <property type="evidence" value="ECO:0007669"/>
    <property type="project" value="TreeGrafter"/>
</dbReference>
<evidence type="ECO:0000259" key="13">
    <source>
        <dbReference type="SMART" id="SM00998"/>
    </source>
</evidence>
<dbReference type="GO" id="GO:0005829">
    <property type="term" value="C:cytosol"/>
    <property type="evidence" value="ECO:0007669"/>
    <property type="project" value="TreeGrafter"/>
</dbReference>
<dbReference type="GO" id="GO:0070626">
    <property type="term" value="F:(S)-2-(5-amino-1-(5-phospho-D-ribosyl)imidazole-4-carboxamido) succinate lyase (fumarate-forming) activity"/>
    <property type="evidence" value="ECO:0007669"/>
    <property type="project" value="TreeGrafter"/>
</dbReference>
<comment type="caution">
    <text evidence="14">The sequence shown here is derived from an EMBL/GenBank/DDBJ whole genome shotgun (WGS) entry which is preliminary data.</text>
</comment>
<dbReference type="PROSITE" id="PS00163">
    <property type="entry name" value="FUMARATE_LYASES"/>
    <property type="match status" value="1"/>
</dbReference>
<dbReference type="CDD" id="cd01360">
    <property type="entry name" value="Adenylsuccinate_lyase_1"/>
    <property type="match status" value="1"/>
</dbReference>
<dbReference type="InterPro" id="IPR008948">
    <property type="entry name" value="L-Aspartase-like"/>
</dbReference>
<keyword evidence="15" id="KW-1185">Reference proteome</keyword>
<dbReference type="Proteomes" id="UP000528945">
    <property type="component" value="Unassembled WGS sequence"/>
</dbReference>
<dbReference type="Gene3D" id="1.10.275.10">
    <property type="entry name" value="Fumarase/aspartase (N-terminal domain)"/>
    <property type="match status" value="1"/>
</dbReference>
<dbReference type="FunFam" id="1.20.200.10:FF:000008">
    <property type="entry name" value="Adenylosuccinate lyase"/>
    <property type="match status" value="1"/>
</dbReference>
<dbReference type="FunFam" id="1.10.40.30:FF:000007">
    <property type="entry name" value="Adenylosuccinate lyase"/>
    <property type="match status" value="1"/>
</dbReference>
<keyword evidence="7 12" id="KW-0456">Lyase</keyword>
<comment type="catalytic activity">
    <reaction evidence="8">
        <text>(2S)-2-[5-amino-1-(5-phospho-beta-D-ribosyl)imidazole-4-carboxamido]succinate = 5-amino-1-(5-phospho-beta-D-ribosyl)imidazole-4-carboxamide + fumarate</text>
        <dbReference type="Rhea" id="RHEA:23920"/>
        <dbReference type="ChEBI" id="CHEBI:29806"/>
        <dbReference type="ChEBI" id="CHEBI:58443"/>
        <dbReference type="ChEBI" id="CHEBI:58475"/>
        <dbReference type="EC" id="4.3.2.2"/>
    </reaction>
    <physiologicalReaction direction="left-to-right" evidence="8">
        <dbReference type="Rhea" id="RHEA:23921"/>
    </physiologicalReaction>
</comment>
<dbReference type="EC" id="4.3.2.2" evidence="4 11"/>
<dbReference type="InterPro" id="IPR004769">
    <property type="entry name" value="Pur_lyase"/>
</dbReference>
<evidence type="ECO:0000256" key="3">
    <source>
        <dbReference type="ARBA" id="ARBA00008273"/>
    </source>
</evidence>
<dbReference type="PRINTS" id="PR00149">
    <property type="entry name" value="FUMRATELYASE"/>
</dbReference>
<dbReference type="PANTHER" id="PTHR43172:SF1">
    <property type="entry name" value="ADENYLOSUCCINATE LYASE"/>
    <property type="match status" value="1"/>
</dbReference>
<evidence type="ECO:0000256" key="10">
    <source>
        <dbReference type="ARBA" id="ARBA00049115"/>
    </source>
</evidence>
<protein>
    <recommendedName>
        <fullName evidence="5 11">Adenylosuccinate lyase</fullName>
        <shortName evidence="12">ASL</shortName>
        <ecNumber evidence="4 11">4.3.2.2</ecNumber>
    </recommendedName>
    <alternativeName>
        <fullName evidence="9 12">Adenylosuccinase</fullName>
    </alternativeName>
</protein>
<evidence type="ECO:0000256" key="6">
    <source>
        <dbReference type="ARBA" id="ARBA00022755"/>
    </source>
</evidence>
<evidence type="ECO:0000256" key="11">
    <source>
        <dbReference type="NCBIfam" id="TIGR00928"/>
    </source>
</evidence>
<keyword evidence="6 12" id="KW-0658">Purine biosynthesis</keyword>
<comment type="pathway">
    <text evidence="1 12">Purine metabolism; IMP biosynthesis via de novo pathway; 5-amino-1-(5-phospho-D-ribosyl)imidazole-4-carboxamide from 5-amino-1-(5-phospho-D-ribosyl)imidazole-4-carboxylate: step 2/2.</text>
</comment>
<dbReference type="InterPro" id="IPR000362">
    <property type="entry name" value="Fumarate_lyase_fam"/>
</dbReference>
<dbReference type="Pfam" id="PF00206">
    <property type="entry name" value="Lyase_1"/>
    <property type="match status" value="1"/>
</dbReference>
<name>A0AAW3TSH9_9SPHN</name>
<evidence type="ECO:0000256" key="9">
    <source>
        <dbReference type="ARBA" id="ARBA00030717"/>
    </source>
</evidence>
<evidence type="ECO:0000313" key="15">
    <source>
        <dbReference type="Proteomes" id="UP000528945"/>
    </source>
</evidence>
<reference evidence="14 15" key="1">
    <citation type="submission" date="2020-08" db="EMBL/GenBank/DDBJ databases">
        <title>Genomic Encyclopedia of Type Strains, Phase IV (KMG-IV): sequencing the most valuable type-strain genomes for metagenomic binning, comparative biology and taxonomic classification.</title>
        <authorList>
            <person name="Goeker M."/>
        </authorList>
    </citation>
    <scope>NUCLEOTIDE SEQUENCE [LARGE SCALE GENOMIC DNA]</scope>
    <source>
        <strain evidence="14 15">DSM 15581</strain>
    </source>
</reference>
<dbReference type="NCBIfam" id="TIGR00928">
    <property type="entry name" value="purB"/>
    <property type="match status" value="1"/>
</dbReference>
<dbReference type="InterPro" id="IPR022761">
    <property type="entry name" value="Fumarate_lyase_N"/>
</dbReference>
<dbReference type="AlphaFoldDB" id="A0AAW3TSH9"/>
<dbReference type="PRINTS" id="PR00145">
    <property type="entry name" value="ARGSUCLYASE"/>
</dbReference>
<dbReference type="Gene3D" id="1.20.200.10">
    <property type="entry name" value="Fumarase/aspartase (Central domain)"/>
    <property type="match status" value="1"/>
</dbReference>
<evidence type="ECO:0000256" key="2">
    <source>
        <dbReference type="ARBA" id="ARBA00004734"/>
    </source>
</evidence>
<dbReference type="InterPro" id="IPR024083">
    <property type="entry name" value="Fumarase/histidase_N"/>
</dbReference>
<evidence type="ECO:0000256" key="12">
    <source>
        <dbReference type="RuleBase" id="RU361172"/>
    </source>
</evidence>
<dbReference type="RefSeq" id="WP_147037056.1">
    <property type="nucleotide sequence ID" value="NZ_JACIDB010000002.1"/>
</dbReference>
<evidence type="ECO:0000256" key="7">
    <source>
        <dbReference type="ARBA" id="ARBA00023239"/>
    </source>
</evidence>
<feature type="domain" description="Adenylosuccinate lyase C-terminal" evidence="13">
    <location>
        <begin position="353"/>
        <end position="435"/>
    </location>
</feature>
<dbReference type="Gene3D" id="1.10.40.30">
    <property type="entry name" value="Fumarase/aspartase (C-terminal domain)"/>
    <property type="match status" value="1"/>
</dbReference>
<dbReference type="PANTHER" id="PTHR43172">
    <property type="entry name" value="ADENYLOSUCCINATE LYASE"/>
    <property type="match status" value="1"/>
</dbReference>
<dbReference type="Pfam" id="PF10397">
    <property type="entry name" value="ADSL_C"/>
    <property type="match status" value="1"/>
</dbReference>
<gene>
    <name evidence="14" type="ORF">GGR47_001647</name>
</gene>
<evidence type="ECO:0000256" key="4">
    <source>
        <dbReference type="ARBA" id="ARBA00012339"/>
    </source>
</evidence>
<evidence type="ECO:0000313" key="14">
    <source>
        <dbReference type="EMBL" id="MBB3875412.1"/>
    </source>
</evidence>
<dbReference type="SUPFAM" id="SSF48557">
    <property type="entry name" value="L-aspartase-like"/>
    <property type="match status" value="1"/>
</dbReference>
<dbReference type="EMBL" id="JACIDB010000002">
    <property type="protein sequence ID" value="MBB3875412.1"/>
    <property type="molecule type" value="Genomic_DNA"/>
</dbReference>
<dbReference type="SMART" id="SM00998">
    <property type="entry name" value="ADSL_C"/>
    <property type="match status" value="1"/>
</dbReference>
<proteinExistence type="inferred from homology"/>
<sequence length="436" mass="48040">MVPRYSRPEMTAIWTPENRFRIWFEIEAHATDALAELGVVPKDAAAALWAWWNTNPAIDVAAIDAIEAVTKHDVIAFLTWVADNVGDQARFMHQGMTSSDVLDTALAVQLAQAADILIADLDKLLAVLKTRAIEHKMTPTIGRSHGIHAEPVTFGLKLAQAYAEFDRCRTRLIAARADIATCAISGAVGTFANIDPSVEEHVAAKLGLSVEPVSTQVIPRDRHAMFFATLGVIASSIERLATEVRHLQRTEVLEAEEYFSPGQKGSSAMPHKRNPVLTENLTGLARMVRGYVTPALENVALWHERDISHSSVERYIGPDATITLDFALARLTGVIEKLLVYPERMDKNLNKMGGLVHSQRVLLALTQAGVSREDAYRLVQRNAMKVWESDGQLSLLELLKGDAEVTAALSPAEIEDKFDLGYHLKHVDTIFARVFG</sequence>
<evidence type="ECO:0000256" key="8">
    <source>
        <dbReference type="ARBA" id="ARBA00024477"/>
    </source>
</evidence>
<accession>A0AAW3TSH9</accession>
<comment type="catalytic activity">
    <reaction evidence="10">
        <text>N(6)-(1,2-dicarboxyethyl)-AMP = fumarate + AMP</text>
        <dbReference type="Rhea" id="RHEA:16853"/>
        <dbReference type="ChEBI" id="CHEBI:29806"/>
        <dbReference type="ChEBI" id="CHEBI:57567"/>
        <dbReference type="ChEBI" id="CHEBI:456215"/>
        <dbReference type="EC" id="4.3.2.2"/>
    </reaction>
    <physiologicalReaction direction="left-to-right" evidence="10">
        <dbReference type="Rhea" id="RHEA:16854"/>
    </physiologicalReaction>
</comment>
<organism evidence="14 15">
    <name type="scientific">Sphingomonas aquatilis</name>
    <dbReference type="NCBI Taxonomy" id="93063"/>
    <lineage>
        <taxon>Bacteria</taxon>
        <taxon>Pseudomonadati</taxon>
        <taxon>Pseudomonadota</taxon>
        <taxon>Alphaproteobacteria</taxon>
        <taxon>Sphingomonadales</taxon>
        <taxon>Sphingomonadaceae</taxon>
        <taxon>Sphingomonas</taxon>
    </lineage>
</organism>
<evidence type="ECO:0000256" key="1">
    <source>
        <dbReference type="ARBA" id="ARBA00004706"/>
    </source>
</evidence>
<dbReference type="InterPro" id="IPR020557">
    <property type="entry name" value="Fumarate_lyase_CS"/>
</dbReference>
<comment type="pathway">
    <text evidence="2 12">Purine metabolism; AMP biosynthesis via de novo pathway; AMP from IMP: step 2/2.</text>
</comment>
<dbReference type="InterPro" id="IPR019468">
    <property type="entry name" value="AdenyloSucc_lyase_C"/>
</dbReference>
<evidence type="ECO:0000256" key="5">
    <source>
        <dbReference type="ARBA" id="ARBA00017058"/>
    </source>
</evidence>
<dbReference type="GO" id="GO:0004018">
    <property type="term" value="F:N6-(1,2-dicarboxyethyl)AMP AMP-lyase (fumarate-forming) activity"/>
    <property type="evidence" value="ECO:0007669"/>
    <property type="project" value="UniProtKB-UniRule"/>
</dbReference>